<keyword evidence="1" id="KW-1133">Transmembrane helix</keyword>
<feature type="domain" description="DUF218" evidence="2">
    <location>
        <begin position="78"/>
        <end position="254"/>
    </location>
</feature>
<dbReference type="InterPro" id="IPR051599">
    <property type="entry name" value="Cell_Envelope_Assoc"/>
</dbReference>
<dbReference type="GO" id="GO:0005886">
    <property type="term" value="C:plasma membrane"/>
    <property type="evidence" value="ECO:0007669"/>
    <property type="project" value="TreeGrafter"/>
</dbReference>
<keyword evidence="4" id="KW-1185">Reference proteome</keyword>
<dbReference type="InterPro" id="IPR003848">
    <property type="entry name" value="DUF218"/>
</dbReference>
<accession>A0A2G4F6F7</accession>
<dbReference type="GO" id="GO:0043164">
    <property type="term" value="P:Gram-negative-bacterium-type cell wall biogenesis"/>
    <property type="evidence" value="ECO:0007669"/>
    <property type="project" value="TreeGrafter"/>
</dbReference>
<comment type="caution">
    <text evidence="3">The sequence shown here is derived from an EMBL/GenBank/DDBJ whole genome shotgun (WGS) entry which is preliminary data.</text>
</comment>
<gene>
    <name evidence="3" type="ORF">CP500_000735</name>
</gene>
<keyword evidence="1" id="KW-0472">Membrane</keyword>
<evidence type="ECO:0000256" key="1">
    <source>
        <dbReference type="SAM" id="Phobius"/>
    </source>
</evidence>
<keyword evidence="1" id="KW-0812">Transmembrane</keyword>
<dbReference type="Proteomes" id="UP000226442">
    <property type="component" value="Unassembled WGS sequence"/>
</dbReference>
<dbReference type="RefSeq" id="WP_096829674.1">
    <property type="nucleotide sequence ID" value="NZ_NXIB02000002.1"/>
</dbReference>
<feature type="transmembrane region" description="Helical" evidence="1">
    <location>
        <begin position="12"/>
        <end position="31"/>
    </location>
</feature>
<dbReference type="OrthoDB" id="9782395at2"/>
<name>A0A2G4F6F7_9CYAN</name>
<dbReference type="PANTHER" id="PTHR30336">
    <property type="entry name" value="INNER MEMBRANE PROTEIN, PROBABLE PERMEASE"/>
    <property type="match status" value="1"/>
</dbReference>
<dbReference type="Gene3D" id="3.40.50.620">
    <property type="entry name" value="HUPs"/>
    <property type="match status" value="1"/>
</dbReference>
<dbReference type="GO" id="GO:0000270">
    <property type="term" value="P:peptidoglycan metabolic process"/>
    <property type="evidence" value="ECO:0007669"/>
    <property type="project" value="TreeGrafter"/>
</dbReference>
<evidence type="ECO:0000259" key="2">
    <source>
        <dbReference type="Pfam" id="PF02698"/>
    </source>
</evidence>
<organism evidence="3 4">
    <name type="scientific">Tychonema bourrellyi FEM_GT703</name>
    <dbReference type="NCBI Taxonomy" id="2040638"/>
    <lineage>
        <taxon>Bacteria</taxon>
        <taxon>Bacillati</taxon>
        <taxon>Cyanobacteriota</taxon>
        <taxon>Cyanophyceae</taxon>
        <taxon>Oscillatoriophycideae</taxon>
        <taxon>Oscillatoriales</taxon>
        <taxon>Microcoleaceae</taxon>
        <taxon>Tychonema</taxon>
    </lineage>
</organism>
<dbReference type="CDD" id="cd06259">
    <property type="entry name" value="YdcF-like"/>
    <property type="match status" value="1"/>
</dbReference>
<sequence length="264" mass="28887">MFVFLSKLLPLFIYPLGLSCLLIVAALTMLWKRPKWSALPMAAALIILLLGSSGWVSKSLVRSLEWQNLPMAETPQADAIIVLGGGVKAALPPRPWVELGEAGDRIIYASRLYRQGKAPLLILSGGRVEWKGGGSPESADMAEIAQTSGVPASAILQDPDSNNTYQNAVNVRKILDTKNIKGPVLLVTSAMHMTRSLLIFQRQGIKAIAAPTDFHITQRDMTVAQSNWQAVILNCLPDSYQLHQSTTALKEYIGLIVYRLLGWL</sequence>
<evidence type="ECO:0000313" key="4">
    <source>
        <dbReference type="Proteomes" id="UP000226442"/>
    </source>
</evidence>
<dbReference type="Pfam" id="PF02698">
    <property type="entry name" value="DUF218"/>
    <property type="match status" value="1"/>
</dbReference>
<dbReference type="PANTHER" id="PTHR30336:SF4">
    <property type="entry name" value="ENVELOPE BIOGENESIS FACTOR ELYC"/>
    <property type="match status" value="1"/>
</dbReference>
<dbReference type="PROSITE" id="PS51257">
    <property type="entry name" value="PROKAR_LIPOPROTEIN"/>
    <property type="match status" value="1"/>
</dbReference>
<evidence type="ECO:0000313" key="3">
    <source>
        <dbReference type="EMBL" id="PHX57338.1"/>
    </source>
</evidence>
<reference evidence="3" key="1">
    <citation type="submission" date="2017-10" db="EMBL/GenBank/DDBJ databases">
        <title>Draft genome sequence of the planktic cyanobacteria Tychonema bourrellyi isolated from alpine lentic freshwater.</title>
        <authorList>
            <person name="Tett A."/>
            <person name="Armanini F."/>
            <person name="Asnicar F."/>
            <person name="Boscaini A."/>
            <person name="Pasolli E."/>
            <person name="Zolfo M."/>
            <person name="Donati C."/>
            <person name="Salmaso N."/>
            <person name="Segata N."/>
        </authorList>
    </citation>
    <scope>NUCLEOTIDE SEQUENCE</scope>
    <source>
        <strain evidence="3">FEM_GT703</strain>
    </source>
</reference>
<protein>
    <submittedName>
        <fullName evidence="3">YdcF family protein</fullName>
    </submittedName>
</protein>
<dbReference type="InterPro" id="IPR014729">
    <property type="entry name" value="Rossmann-like_a/b/a_fold"/>
</dbReference>
<dbReference type="AlphaFoldDB" id="A0A2G4F6F7"/>
<proteinExistence type="predicted"/>
<feature type="transmembrane region" description="Helical" evidence="1">
    <location>
        <begin position="38"/>
        <end position="56"/>
    </location>
</feature>
<dbReference type="EMBL" id="NXIB02000002">
    <property type="protein sequence ID" value="PHX57338.1"/>
    <property type="molecule type" value="Genomic_DNA"/>
</dbReference>